<dbReference type="Proteomes" id="UP000199662">
    <property type="component" value="Unassembled WGS sequence"/>
</dbReference>
<evidence type="ECO:0000259" key="8">
    <source>
        <dbReference type="Pfam" id="PF08340"/>
    </source>
</evidence>
<evidence type="ECO:0000256" key="5">
    <source>
        <dbReference type="ARBA" id="ARBA00035648"/>
    </source>
</evidence>
<comment type="similarity">
    <text evidence="5">Belongs to the YicC/YloC family.</text>
</comment>
<keyword evidence="10" id="KW-1185">Reference proteome</keyword>
<comment type="cofactor">
    <cofactor evidence="1">
        <name>a divalent metal cation</name>
        <dbReference type="ChEBI" id="CHEBI:60240"/>
    </cofactor>
</comment>
<evidence type="ECO:0000256" key="1">
    <source>
        <dbReference type="ARBA" id="ARBA00001968"/>
    </source>
</evidence>
<gene>
    <name evidence="9" type="ORF">SAMN05660742_103220</name>
</gene>
<dbReference type="PANTHER" id="PTHR30636:SF3">
    <property type="entry name" value="UPF0701 PROTEIN YICC"/>
    <property type="match status" value="1"/>
</dbReference>
<evidence type="ECO:0000256" key="6">
    <source>
        <dbReference type="SAM" id="Coils"/>
    </source>
</evidence>
<proteinExistence type="inferred from homology"/>
<dbReference type="AlphaFoldDB" id="A0A1H6W3U8"/>
<evidence type="ECO:0000256" key="4">
    <source>
        <dbReference type="ARBA" id="ARBA00022801"/>
    </source>
</evidence>
<reference evidence="9 10" key="1">
    <citation type="submission" date="2016-10" db="EMBL/GenBank/DDBJ databases">
        <authorList>
            <person name="de Groot N.N."/>
        </authorList>
    </citation>
    <scope>NUCLEOTIDE SEQUENCE [LARGE SCALE GENOMIC DNA]</scope>
    <source>
        <strain evidence="9 10">DSM 2179</strain>
    </source>
</reference>
<keyword evidence="6" id="KW-0175">Coiled coil</keyword>
<dbReference type="PANTHER" id="PTHR30636">
    <property type="entry name" value="UPF0701 PROTEIN YICC"/>
    <property type="match status" value="1"/>
</dbReference>
<name>A0A1H6W3U8_9FIRM</name>
<feature type="domain" description="Endoribonuclease YicC-like C-terminal" evidence="8">
    <location>
        <begin position="192"/>
        <end position="312"/>
    </location>
</feature>
<evidence type="ECO:0000256" key="2">
    <source>
        <dbReference type="ARBA" id="ARBA00022722"/>
    </source>
</evidence>
<dbReference type="NCBIfam" id="TIGR00255">
    <property type="entry name" value="YicC/YloC family endoribonuclease"/>
    <property type="match status" value="1"/>
</dbReference>
<dbReference type="Pfam" id="PF08340">
    <property type="entry name" value="YicC-like_C"/>
    <property type="match status" value="1"/>
</dbReference>
<dbReference type="Pfam" id="PF03755">
    <property type="entry name" value="YicC-like_N"/>
    <property type="match status" value="1"/>
</dbReference>
<dbReference type="EMBL" id="FNZK01000003">
    <property type="protein sequence ID" value="SEJ11639.1"/>
    <property type="molecule type" value="Genomic_DNA"/>
</dbReference>
<dbReference type="InterPro" id="IPR013527">
    <property type="entry name" value="YicC-like_N"/>
</dbReference>
<organism evidence="9 10">
    <name type="scientific">Propionispira arboris</name>
    <dbReference type="NCBI Taxonomy" id="84035"/>
    <lineage>
        <taxon>Bacteria</taxon>
        <taxon>Bacillati</taxon>
        <taxon>Bacillota</taxon>
        <taxon>Negativicutes</taxon>
        <taxon>Selenomonadales</taxon>
        <taxon>Selenomonadaceae</taxon>
        <taxon>Propionispira</taxon>
    </lineage>
</organism>
<feature type="coiled-coil region" evidence="6">
    <location>
        <begin position="175"/>
        <end position="228"/>
    </location>
</feature>
<evidence type="ECO:0000313" key="10">
    <source>
        <dbReference type="Proteomes" id="UP000199662"/>
    </source>
</evidence>
<evidence type="ECO:0000256" key="3">
    <source>
        <dbReference type="ARBA" id="ARBA00022759"/>
    </source>
</evidence>
<keyword evidence="2" id="KW-0540">Nuclease</keyword>
<accession>A0A1H6W3U8</accession>
<dbReference type="GO" id="GO:0004521">
    <property type="term" value="F:RNA endonuclease activity"/>
    <property type="evidence" value="ECO:0007669"/>
    <property type="project" value="InterPro"/>
</dbReference>
<dbReference type="GO" id="GO:0016787">
    <property type="term" value="F:hydrolase activity"/>
    <property type="evidence" value="ECO:0007669"/>
    <property type="project" value="UniProtKB-KW"/>
</dbReference>
<evidence type="ECO:0000259" key="7">
    <source>
        <dbReference type="Pfam" id="PF03755"/>
    </source>
</evidence>
<evidence type="ECO:0000313" key="9">
    <source>
        <dbReference type="EMBL" id="SEJ11639.1"/>
    </source>
</evidence>
<keyword evidence="3" id="KW-0255">Endonuclease</keyword>
<keyword evidence="4" id="KW-0378">Hydrolase</keyword>
<protein>
    <submittedName>
        <fullName evidence="9">TIGR00255 family protein</fullName>
    </submittedName>
</protein>
<dbReference type="InterPro" id="IPR005229">
    <property type="entry name" value="YicC/YloC-like"/>
</dbReference>
<feature type="domain" description="Endoribonuclease YicC-like N-terminal" evidence="7">
    <location>
        <begin position="21"/>
        <end position="174"/>
    </location>
</feature>
<sequence length="312" mass="36097">MMNIILYMLVYIIERVFSFLLKSMTGFGSSEYYNETYKLHVEIKSVNYRYNDIMIHLPKALNPLEDKIKKLIMASLTRGKIDIFISFEQAMGHHKQIKVDKDLAIAYYNALSEISSLLKIPAPGNVYEIANYQDVLRLDEDSFDLDAAESVILETVQKALDQLVSMRIMEGQHLLDDLIMRLNDLEANVAKIEQQVPMILTCYREKLLKKLQDVLSETQIDEARLIQECALFSEKINFTEELVRLKSHFKQFRATILDSNAAVGRKLDFIVQEMNRETNTIASKANDMETAKLVVEMKSEIEKIREQIQNVE</sequence>
<dbReference type="STRING" id="84035.SAMN05660742_103220"/>
<dbReference type="InterPro" id="IPR013551">
    <property type="entry name" value="YicC-like_C"/>
</dbReference>